<reference evidence="3 4" key="1">
    <citation type="submission" date="2016-10" db="EMBL/GenBank/DDBJ databases">
        <authorList>
            <person name="de Groot N.N."/>
        </authorList>
    </citation>
    <scope>NUCLEOTIDE SEQUENCE [LARGE SCALE GENOMIC DNA]</scope>
    <source>
        <strain evidence="3 4">LMG 24775</strain>
    </source>
</reference>
<proteinExistence type="inferred from homology"/>
<dbReference type="GeneID" id="94691020"/>
<dbReference type="Proteomes" id="UP000183417">
    <property type="component" value="Unassembled WGS sequence"/>
</dbReference>
<feature type="chain" id="PRO_5010219980" evidence="2">
    <location>
        <begin position="32"/>
        <end position="333"/>
    </location>
</feature>
<keyword evidence="3" id="KW-0675">Receptor</keyword>
<dbReference type="Gene3D" id="3.40.190.10">
    <property type="entry name" value="Periplasmic binding protein-like II"/>
    <property type="match status" value="1"/>
</dbReference>
<dbReference type="Gene3D" id="3.40.190.150">
    <property type="entry name" value="Bordetella uptake gene, domain 1"/>
    <property type="match status" value="1"/>
</dbReference>
<dbReference type="PANTHER" id="PTHR42928">
    <property type="entry name" value="TRICARBOXYLATE-BINDING PROTEIN"/>
    <property type="match status" value="1"/>
</dbReference>
<dbReference type="InterPro" id="IPR005064">
    <property type="entry name" value="BUG"/>
</dbReference>
<sequence>MIKTSAGRKAAMLAVAISASLAGTAPVAAIAQDGFPQPGRQLRIIVPFTAGGSSDVQARMLADRLSRLWGQPVMVENKPGAGGHLGGRYVADQPADGYTLMVGSIGLHAAYGVYGKLAYDPAKDLRVVTVLAEMPHVVVATPSLAASNLAELTALAKKAPGTVNFGSAGVGSSVHMMGELYKLQAGAPIVHVPYRGSSAAINDLLGGQIQLMFENPPTVLSHIRGGKLKALAVTGSQRLPALPDVPTAAESGLKDFVATSWTTVAVSSKVPEAIVKKLNDDIRKVVATPEFRKGLQEQGMSAVANSLPEAQSFVAREKQRWDRVIAEGHISAQ</sequence>
<organism evidence="3 4">
    <name type="scientific">Delftia lacustris</name>
    <dbReference type="NCBI Taxonomy" id="558537"/>
    <lineage>
        <taxon>Bacteria</taxon>
        <taxon>Pseudomonadati</taxon>
        <taxon>Pseudomonadota</taxon>
        <taxon>Betaproteobacteria</taxon>
        <taxon>Burkholderiales</taxon>
        <taxon>Comamonadaceae</taxon>
        <taxon>Delftia</taxon>
    </lineage>
</organism>
<name>A0A1H3G1M1_9BURK</name>
<dbReference type="InterPro" id="IPR042100">
    <property type="entry name" value="Bug_dom1"/>
</dbReference>
<accession>A0A1H3G1M1</accession>
<dbReference type="AlphaFoldDB" id="A0A1H3G1M1"/>
<evidence type="ECO:0000313" key="3">
    <source>
        <dbReference type="EMBL" id="SDX97035.1"/>
    </source>
</evidence>
<evidence type="ECO:0000256" key="2">
    <source>
        <dbReference type="SAM" id="SignalP"/>
    </source>
</evidence>
<dbReference type="SUPFAM" id="SSF53850">
    <property type="entry name" value="Periplasmic binding protein-like II"/>
    <property type="match status" value="1"/>
</dbReference>
<comment type="similarity">
    <text evidence="1">Belongs to the UPF0065 (bug) family.</text>
</comment>
<evidence type="ECO:0000313" key="4">
    <source>
        <dbReference type="Proteomes" id="UP000183417"/>
    </source>
</evidence>
<dbReference type="PIRSF" id="PIRSF017082">
    <property type="entry name" value="YflP"/>
    <property type="match status" value="1"/>
</dbReference>
<gene>
    <name evidence="3" type="ORF">SAMN05421547_10232</name>
</gene>
<protein>
    <submittedName>
        <fullName evidence="3">Tripartite-type tricarboxylate transporter, receptor component TctC</fullName>
    </submittedName>
</protein>
<dbReference type="PANTHER" id="PTHR42928:SF5">
    <property type="entry name" value="BLR1237 PROTEIN"/>
    <property type="match status" value="1"/>
</dbReference>
<dbReference type="CDD" id="cd13578">
    <property type="entry name" value="PBP2_Bug27"/>
    <property type="match status" value="1"/>
</dbReference>
<dbReference type="RefSeq" id="WP_074920956.1">
    <property type="nucleotide sequence ID" value="NZ_CP141274.1"/>
</dbReference>
<keyword evidence="2" id="KW-0732">Signal</keyword>
<evidence type="ECO:0000256" key="1">
    <source>
        <dbReference type="ARBA" id="ARBA00006987"/>
    </source>
</evidence>
<dbReference type="Pfam" id="PF03401">
    <property type="entry name" value="TctC"/>
    <property type="match status" value="1"/>
</dbReference>
<feature type="signal peptide" evidence="2">
    <location>
        <begin position="1"/>
        <end position="31"/>
    </location>
</feature>
<dbReference type="EMBL" id="FNPE01000002">
    <property type="protein sequence ID" value="SDX97035.1"/>
    <property type="molecule type" value="Genomic_DNA"/>
</dbReference>